<dbReference type="GO" id="GO:0046872">
    <property type="term" value="F:metal ion binding"/>
    <property type="evidence" value="ECO:0007669"/>
    <property type="project" value="UniProtKB-ARBA"/>
</dbReference>
<gene>
    <name evidence="1" type="ORF">METZ01_LOCUS359635</name>
</gene>
<dbReference type="Pfam" id="PF05721">
    <property type="entry name" value="PhyH"/>
    <property type="match status" value="1"/>
</dbReference>
<dbReference type="GO" id="GO:0016491">
    <property type="term" value="F:oxidoreductase activity"/>
    <property type="evidence" value="ECO:0007669"/>
    <property type="project" value="UniProtKB-ARBA"/>
</dbReference>
<dbReference type="AlphaFoldDB" id="A0A382SCZ4"/>
<proteinExistence type="predicted"/>
<dbReference type="Gene3D" id="2.60.120.620">
    <property type="entry name" value="q2cbj1_9rhob like domain"/>
    <property type="match status" value="1"/>
</dbReference>
<feature type="non-terminal residue" evidence="1">
    <location>
        <position position="186"/>
    </location>
</feature>
<dbReference type="SUPFAM" id="SSF51197">
    <property type="entry name" value="Clavaminate synthase-like"/>
    <property type="match status" value="1"/>
</dbReference>
<evidence type="ECO:0008006" key="2">
    <source>
        <dbReference type="Google" id="ProtNLM"/>
    </source>
</evidence>
<accession>A0A382SCZ4</accession>
<protein>
    <recommendedName>
        <fullName evidence="2">Phytanoyl-CoA dioxygenase</fullName>
    </recommendedName>
</protein>
<evidence type="ECO:0000313" key="1">
    <source>
        <dbReference type="EMBL" id="SVD06781.1"/>
    </source>
</evidence>
<name>A0A382SCZ4_9ZZZZ</name>
<dbReference type="InterPro" id="IPR008775">
    <property type="entry name" value="Phytyl_CoA_dOase-like"/>
</dbReference>
<dbReference type="EMBL" id="UINC01127574">
    <property type="protein sequence ID" value="SVD06781.1"/>
    <property type="molecule type" value="Genomic_DNA"/>
</dbReference>
<organism evidence="1">
    <name type="scientific">marine metagenome</name>
    <dbReference type="NCBI Taxonomy" id="408172"/>
    <lineage>
        <taxon>unclassified sequences</taxon>
        <taxon>metagenomes</taxon>
        <taxon>ecological metagenomes</taxon>
    </lineage>
</organism>
<dbReference type="PANTHER" id="PTHR20883">
    <property type="entry name" value="PHYTANOYL-COA DIOXYGENASE DOMAIN CONTAINING 1"/>
    <property type="match status" value="1"/>
</dbReference>
<reference evidence="1" key="1">
    <citation type="submission" date="2018-05" db="EMBL/GenBank/DDBJ databases">
        <authorList>
            <person name="Lanie J.A."/>
            <person name="Ng W.-L."/>
            <person name="Kazmierczak K.M."/>
            <person name="Andrzejewski T.M."/>
            <person name="Davidsen T.M."/>
            <person name="Wayne K.J."/>
            <person name="Tettelin H."/>
            <person name="Glass J.I."/>
            <person name="Rusch D."/>
            <person name="Podicherti R."/>
            <person name="Tsui H.-C.T."/>
            <person name="Winkler M.E."/>
        </authorList>
    </citation>
    <scope>NUCLEOTIDE SEQUENCE</scope>
</reference>
<dbReference type="PANTHER" id="PTHR20883:SF48">
    <property type="entry name" value="ECTOINE DIOXYGENASE"/>
    <property type="match status" value="1"/>
</dbReference>
<sequence>MLTEDQIEAYHRDGYLKVEGLFSAAESAGLAADMVRIIEEWGEETIGWKGPWRDRYLKEEDRLNTKAVFLHRPDFYSDAWSRVIHNEGLVACVRDLIGDSVQWHHTVLHAKPPEMGTPFPMHQDYPFYPHDGPDFVDCLLHLDDAPLESGALHVVPGSHKGGPINHVLGPDTAPHLPPDDYHPNMG</sequence>